<dbReference type="AlphaFoldDB" id="A0A0H5R9P8"/>
<evidence type="ECO:0000313" key="1">
    <source>
        <dbReference type="EMBL" id="CRZ10855.1"/>
    </source>
</evidence>
<accession>A0A0H5R9P8</accession>
<dbReference type="InterPro" id="IPR027267">
    <property type="entry name" value="AH/BAR_dom_sf"/>
</dbReference>
<sequence>MEGFGWPQSIDNTVNERHQYGRKILTNGIESCKKLVGFSRRIVVASTALSLELSVHGKGGASFSVEEILQPGETTANSWRFLFSVNDRLSGFHSELAKKLITQVCNPLRDIIMLMEGELAALDEESINDKISVMKDKIATRRQACDVALTTVKSFVPYKGTSPIAKIRREEEFGRRLKVVEECYRNYEAIVSSCNATVASFMENVQDPRLRAIEEVELCRQQMISDISNRLEVMGHMLPNTI</sequence>
<dbReference type="EMBL" id="HACM01010413">
    <property type="protein sequence ID" value="CRZ10855.1"/>
    <property type="molecule type" value="Transcribed_RNA"/>
</dbReference>
<reference evidence="1" key="1">
    <citation type="submission" date="2015-04" db="EMBL/GenBank/DDBJ databases">
        <title>The genome sequence of the plant pathogenic Rhizarian Plasmodiophora brassicae reveals insights in its biotrophic life cycle and the origin of chitin synthesis.</title>
        <authorList>
            <person name="Schwelm A."/>
            <person name="Fogelqvist J."/>
            <person name="Knaust A."/>
            <person name="Julke S."/>
            <person name="Lilja T."/>
            <person name="Dhandapani V."/>
            <person name="Bonilla-Rosso G."/>
            <person name="Karlsson M."/>
            <person name="Shevchenko A."/>
            <person name="Choi S.R."/>
            <person name="Kim H.G."/>
            <person name="Park J.Y."/>
            <person name="Lim Y.P."/>
            <person name="Ludwig-Muller J."/>
            <person name="Dixelius C."/>
        </authorList>
    </citation>
    <scope>NUCLEOTIDE SEQUENCE</scope>
    <source>
        <tissue evidence="1">Potato root galls</tissue>
    </source>
</reference>
<protein>
    <submittedName>
        <fullName evidence="1">Uncharacterized protein</fullName>
    </submittedName>
</protein>
<name>A0A0H5R9P8_9EUKA</name>
<dbReference type="SUPFAM" id="SSF103657">
    <property type="entry name" value="BAR/IMD domain-like"/>
    <property type="match status" value="1"/>
</dbReference>
<proteinExistence type="predicted"/>
<organism evidence="1">
    <name type="scientific">Spongospora subterranea</name>
    <dbReference type="NCBI Taxonomy" id="70186"/>
    <lineage>
        <taxon>Eukaryota</taxon>
        <taxon>Sar</taxon>
        <taxon>Rhizaria</taxon>
        <taxon>Endomyxa</taxon>
        <taxon>Phytomyxea</taxon>
        <taxon>Plasmodiophorida</taxon>
        <taxon>Plasmodiophoridae</taxon>
        <taxon>Spongospora</taxon>
    </lineage>
</organism>